<feature type="domain" description="Tryptophan synthase beta chain-like PALP" evidence="14">
    <location>
        <begin position="50"/>
        <end position="374"/>
    </location>
</feature>
<gene>
    <name evidence="12 15" type="primary">trpB</name>
    <name evidence="15" type="ORF">FPZ44_15950</name>
</gene>
<keyword evidence="10 12" id="KW-0456">Lyase</keyword>
<comment type="catalytic activity">
    <reaction evidence="11 12">
        <text>(1S,2R)-1-C-(indol-3-yl)glycerol 3-phosphate + L-serine = D-glyceraldehyde 3-phosphate + L-tryptophan + H2O</text>
        <dbReference type="Rhea" id="RHEA:10532"/>
        <dbReference type="ChEBI" id="CHEBI:15377"/>
        <dbReference type="ChEBI" id="CHEBI:33384"/>
        <dbReference type="ChEBI" id="CHEBI:57912"/>
        <dbReference type="ChEBI" id="CHEBI:58866"/>
        <dbReference type="ChEBI" id="CHEBI:59776"/>
        <dbReference type="EC" id="4.2.1.20"/>
    </reaction>
</comment>
<dbReference type="CDD" id="cd06446">
    <property type="entry name" value="Trp-synth_B"/>
    <property type="match status" value="1"/>
</dbReference>
<dbReference type="Proteomes" id="UP000318102">
    <property type="component" value="Unassembled WGS sequence"/>
</dbReference>
<proteinExistence type="inferred from homology"/>
<dbReference type="SUPFAM" id="SSF53686">
    <property type="entry name" value="Tryptophan synthase beta subunit-like PLP-dependent enzymes"/>
    <property type="match status" value="1"/>
</dbReference>
<dbReference type="GO" id="GO:0005737">
    <property type="term" value="C:cytoplasm"/>
    <property type="evidence" value="ECO:0007669"/>
    <property type="project" value="TreeGrafter"/>
</dbReference>
<evidence type="ECO:0000256" key="2">
    <source>
        <dbReference type="ARBA" id="ARBA00002786"/>
    </source>
</evidence>
<keyword evidence="6 12" id="KW-0028">Amino-acid biosynthesis</keyword>
<feature type="modified residue" description="N6-(pyridoxal phosphate)lysine" evidence="12">
    <location>
        <position position="84"/>
    </location>
</feature>
<evidence type="ECO:0000256" key="3">
    <source>
        <dbReference type="ARBA" id="ARBA00004733"/>
    </source>
</evidence>
<evidence type="ECO:0000256" key="5">
    <source>
        <dbReference type="ARBA" id="ARBA00011270"/>
    </source>
</evidence>
<dbReference type="InterPro" id="IPR006653">
    <property type="entry name" value="Trp_synth_b_CS"/>
</dbReference>
<accession>A0A559J3F6</accession>
<dbReference type="PROSITE" id="PS00168">
    <property type="entry name" value="TRP_SYNTHASE_BETA"/>
    <property type="match status" value="1"/>
</dbReference>
<dbReference type="PANTHER" id="PTHR48077:SF3">
    <property type="entry name" value="TRYPTOPHAN SYNTHASE"/>
    <property type="match status" value="1"/>
</dbReference>
<comment type="cofactor">
    <cofactor evidence="1 12">
        <name>pyridoxal 5'-phosphate</name>
        <dbReference type="ChEBI" id="CHEBI:597326"/>
    </cofactor>
</comment>
<evidence type="ECO:0000256" key="9">
    <source>
        <dbReference type="ARBA" id="ARBA00023141"/>
    </source>
</evidence>
<comment type="similarity">
    <text evidence="4 12">Belongs to the TrpB family.</text>
</comment>
<evidence type="ECO:0000256" key="10">
    <source>
        <dbReference type="ARBA" id="ARBA00023239"/>
    </source>
</evidence>
<name>A0A559J3F6_9BACL</name>
<keyword evidence="7 12" id="KW-0822">Tryptophan biosynthesis</keyword>
<comment type="function">
    <text evidence="2 12">The beta subunit is responsible for the synthesis of L-tryptophan from indole and L-serine.</text>
</comment>
<comment type="pathway">
    <text evidence="3 12">Amino-acid biosynthesis; L-tryptophan biosynthesis; L-tryptophan from chorismate: step 5/5.</text>
</comment>
<dbReference type="AlphaFoldDB" id="A0A559J3F6"/>
<protein>
    <recommendedName>
        <fullName evidence="12">Tryptophan synthase beta chain</fullName>
        <ecNumber evidence="12">4.2.1.20</ecNumber>
    </recommendedName>
</protein>
<dbReference type="NCBIfam" id="TIGR00263">
    <property type="entry name" value="trpB"/>
    <property type="match status" value="1"/>
</dbReference>
<dbReference type="HAMAP" id="MF_00133">
    <property type="entry name" value="Trp_synth_beta"/>
    <property type="match status" value="1"/>
</dbReference>
<keyword evidence="13" id="KW-0175">Coiled coil</keyword>
<organism evidence="15 16">
    <name type="scientific">Paenibacillus agilis</name>
    <dbReference type="NCBI Taxonomy" id="3020863"/>
    <lineage>
        <taxon>Bacteria</taxon>
        <taxon>Bacillati</taxon>
        <taxon>Bacillota</taxon>
        <taxon>Bacilli</taxon>
        <taxon>Bacillales</taxon>
        <taxon>Paenibacillaceae</taxon>
        <taxon>Paenibacillus</taxon>
    </lineage>
</organism>
<dbReference type="InterPro" id="IPR023026">
    <property type="entry name" value="Trp_synth_beta/beta-like"/>
</dbReference>
<dbReference type="PANTHER" id="PTHR48077">
    <property type="entry name" value="TRYPTOPHAN SYNTHASE-RELATED"/>
    <property type="match status" value="1"/>
</dbReference>
<dbReference type="Gene3D" id="3.40.50.1100">
    <property type="match status" value="2"/>
</dbReference>
<evidence type="ECO:0000256" key="11">
    <source>
        <dbReference type="ARBA" id="ARBA00049047"/>
    </source>
</evidence>
<feature type="coiled-coil region" evidence="13">
    <location>
        <begin position="14"/>
        <end position="41"/>
    </location>
</feature>
<evidence type="ECO:0000256" key="4">
    <source>
        <dbReference type="ARBA" id="ARBA00009982"/>
    </source>
</evidence>
<dbReference type="EC" id="4.2.1.20" evidence="12"/>
<dbReference type="InterPro" id="IPR036052">
    <property type="entry name" value="TrpB-like_PALP_sf"/>
</dbReference>
<evidence type="ECO:0000256" key="6">
    <source>
        <dbReference type="ARBA" id="ARBA00022605"/>
    </source>
</evidence>
<evidence type="ECO:0000313" key="16">
    <source>
        <dbReference type="Proteomes" id="UP000318102"/>
    </source>
</evidence>
<keyword evidence="9 12" id="KW-0057">Aromatic amino acid biosynthesis</keyword>
<dbReference type="OrthoDB" id="9766131at2"/>
<evidence type="ECO:0000313" key="15">
    <source>
        <dbReference type="EMBL" id="TVX94415.1"/>
    </source>
</evidence>
<comment type="caution">
    <text evidence="15">The sequence shown here is derived from an EMBL/GenBank/DDBJ whole genome shotgun (WGS) entry which is preliminary data.</text>
</comment>
<dbReference type="FunFam" id="3.40.50.1100:FF:000001">
    <property type="entry name" value="Tryptophan synthase beta chain"/>
    <property type="match status" value="1"/>
</dbReference>
<keyword evidence="16" id="KW-1185">Reference proteome</keyword>
<evidence type="ECO:0000256" key="13">
    <source>
        <dbReference type="SAM" id="Coils"/>
    </source>
</evidence>
<dbReference type="FunFam" id="3.40.50.1100:FF:000004">
    <property type="entry name" value="Tryptophan synthase beta chain"/>
    <property type="match status" value="1"/>
</dbReference>
<comment type="subunit">
    <text evidence="5 12">Tetramer of two alpha and two beta chains.</text>
</comment>
<evidence type="ECO:0000256" key="8">
    <source>
        <dbReference type="ARBA" id="ARBA00022898"/>
    </source>
</evidence>
<dbReference type="PIRSF" id="PIRSF001413">
    <property type="entry name" value="Trp_syn_beta"/>
    <property type="match status" value="1"/>
</dbReference>
<dbReference type="UniPathway" id="UPA00035">
    <property type="reaction ID" value="UER00044"/>
</dbReference>
<sequence>MNGFFGQFGGAFVAETLIRNLEELEHEYERIKEDAAFRNEVAAILKHFVGRPTPLTPLHRIPSKLGGAKLYLKREDLTHTGAHKINNALAQALLARKIGKRRIVAETGAGQHGVAVATVCSLLGIECVVYMGAVDAARQAPNVQRMKLLGADLRLVHAGQQTLKDAIGEAIRDWITNVHDTHYLLGSAVGPHPFPKIVADFQSIIGEEAREQIWEAEGRSPDYVVACVGGGSNAIGIFNGFIDDPDVKLIGVQAAGEGIESSKHAAPLVKGSLGIVQGSFTYMLQDAYGQILETHSIAPGLDYPGVGPQHSYLKDSGRVEYTSINDREALKAFEYLCRTEGILPALESSHAVAYALKLAPTLSEDKIVLVNLSGRGDKDMNQAMEGLERLAQLEQLELEGVTV</sequence>
<keyword evidence="8 12" id="KW-0663">Pyridoxal phosphate</keyword>
<dbReference type="Pfam" id="PF00291">
    <property type="entry name" value="PALP"/>
    <property type="match status" value="1"/>
</dbReference>
<evidence type="ECO:0000256" key="7">
    <source>
        <dbReference type="ARBA" id="ARBA00022822"/>
    </source>
</evidence>
<evidence type="ECO:0000256" key="1">
    <source>
        <dbReference type="ARBA" id="ARBA00001933"/>
    </source>
</evidence>
<reference evidence="15 16" key="1">
    <citation type="submission" date="2019-07" db="EMBL/GenBank/DDBJ databases">
        <authorList>
            <person name="Kim J."/>
        </authorList>
    </citation>
    <scope>NUCLEOTIDE SEQUENCE [LARGE SCALE GENOMIC DNA]</scope>
    <source>
        <strain evidence="15 16">N4</strain>
    </source>
</reference>
<evidence type="ECO:0000259" key="14">
    <source>
        <dbReference type="Pfam" id="PF00291"/>
    </source>
</evidence>
<dbReference type="InterPro" id="IPR001926">
    <property type="entry name" value="TrpB-like_PALP"/>
</dbReference>
<dbReference type="InterPro" id="IPR006654">
    <property type="entry name" value="Trp_synth_beta"/>
</dbReference>
<dbReference type="RefSeq" id="WP_144991520.1">
    <property type="nucleotide sequence ID" value="NZ_VNJK01000001.1"/>
</dbReference>
<evidence type="ECO:0000256" key="12">
    <source>
        <dbReference type="HAMAP-Rule" id="MF_00133"/>
    </source>
</evidence>
<dbReference type="EMBL" id="VNJK01000001">
    <property type="protein sequence ID" value="TVX94415.1"/>
    <property type="molecule type" value="Genomic_DNA"/>
</dbReference>
<dbReference type="GO" id="GO:0004834">
    <property type="term" value="F:tryptophan synthase activity"/>
    <property type="evidence" value="ECO:0007669"/>
    <property type="project" value="UniProtKB-UniRule"/>
</dbReference>